<proteinExistence type="predicted"/>
<evidence type="ECO:0008006" key="5">
    <source>
        <dbReference type="Google" id="ProtNLM"/>
    </source>
</evidence>
<keyword evidence="1" id="KW-0175">Coiled coil</keyword>
<organism evidence="3 4">
    <name type="scientific">Anaeromicropila populeti</name>
    <dbReference type="NCBI Taxonomy" id="37658"/>
    <lineage>
        <taxon>Bacteria</taxon>
        <taxon>Bacillati</taxon>
        <taxon>Bacillota</taxon>
        <taxon>Clostridia</taxon>
        <taxon>Lachnospirales</taxon>
        <taxon>Lachnospiraceae</taxon>
        <taxon>Anaeromicropila</taxon>
    </lineage>
</organism>
<evidence type="ECO:0000313" key="4">
    <source>
        <dbReference type="Proteomes" id="UP000199659"/>
    </source>
</evidence>
<dbReference type="OrthoDB" id="9802197at2"/>
<keyword evidence="2" id="KW-1133">Transmembrane helix</keyword>
<gene>
    <name evidence="3" type="ORF">SAMN05661086_03323</name>
</gene>
<accession>A0A1I6LJS3</accession>
<dbReference type="STRING" id="37658.SAMN05661086_03323"/>
<feature type="coiled-coil region" evidence="1">
    <location>
        <begin position="209"/>
        <end position="243"/>
    </location>
</feature>
<dbReference type="RefSeq" id="WP_092563339.1">
    <property type="nucleotide sequence ID" value="NZ_FOYZ01000017.1"/>
</dbReference>
<dbReference type="AlphaFoldDB" id="A0A1I6LJS3"/>
<keyword evidence="2" id="KW-0812">Transmembrane</keyword>
<dbReference type="Proteomes" id="UP000199659">
    <property type="component" value="Unassembled WGS sequence"/>
</dbReference>
<protein>
    <recommendedName>
        <fullName evidence="5">Zinc-ribbon domain-containing protein</fullName>
    </recommendedName>
</protein>
<evidence type="ECO:0000256" key="2">
    <source>
        <dbReference type="SAM" id="Phobius"/>
    </source>
</evidence>
<evidence type="ECO:0000256" key="1">
    <source>
        <dbReference type="SAM" id="Coils"/>
    </source>
</evidence>
<evidence type="ECO:0000313" key="3">
    <source>
        <dbReference type="EMBL" id="SFS03540.1"/>
    </source>
</evidence>
<feature type="transmembrane region" description="Helical" evidence="2">
    <location>
        <begin position="60"/>
        <end position="82"/>
    </location>
</feature>
<sequence length="247" mass="28752">MVCNKCGSEIPEGFEVCFNCGTIVKEKETLEFEEPFQYSSSGIASDTQLKLGTYGKPKRLWMMFGILFLLICLSAGFLGYYYRIMHTSTIDCVDEGLYHDVVEQLDEKNSESFYTTYFIKDGVIIFNDTDVVKTIREDNVASYLDRCVTTQDQQLIGLAVKLEMLILSKHMCRFFSEFKEIEESLKDWDASGMERYVTQVEEEVTIFKNAKTIEELLEQNDQYDKLNDQYEKLLEEYKDGYDKNVNK</sequence>
<name>A0A1I6LJS3_9FIRM</name>
<reference evidence="3 4" key="1">
    <citation type="submission" date="2016-10" db="EMBL/GenBank/DDBJ databases">
        <authorList>
            <person name="de Groot N.N."/>
        </authorList>
    </citation>
    <scope>NUCLEOTIDE SEQUENCE [LARGE SCALE GENOMIC DNA]</scope>
    <source>
        <strain evidence="3 4">743A</strain>
    </source>
</reference>
<keyword evidence="4" id="KW-1185">Reference proteome</keyword>
<dbReference type="EMBL" id="FOYZ01000017">
    <property type="protein sequence ID" value="SFS03540.1"/>
    <property type="molecule type" value="Genomic_DNA"/>
</dbReference>
<keyword evidence="2" id="KW-0472">Membrane</keyword>